<keyword evidence="4 6" id="KW-0560">Oxidoreductase</keyword>
<name>A0ABV2Q7M6_9BURK</name>
<dbReference type="Gene3D" id="3.30.360.10">
    <property type="entry name" value="Dihydrodipicolinate Reductase, domain 2"/>
    <property type="match status" value="1"/>
</dbReference>
<dbReference type="InterPro" id="IPR002811">
    <property type="entry name" value="Asp_DH"/>
</dbReference>
<evidence type="ECO:0000256" key="3">
    <source>
        <dbReference type="ARBA" id="ARBA00022857"/>
    </source>
</evidence>
<evidence type="ECO:0000256" key="6">
    <source>
        <dbReference type="HAMAP-Rule" id="MF_01265"/>
    </source>
</evidence>
<dbReference type="RefSeq" id="WP_354443100.1">
    <property type="nucleotide sequence ID" value="NZ_JBEPSH010000004.1"/>
</dbReference>
<comment type="function">
    <text evidence="6">Specifically catalyzes the NAD or NADP-dependent dehydrogenation of L-aspartate to iminoaspartate.</text>
</comment>
<dbReference type="Pfam" id="PF01958">
    <property type="entry name" value="Asp_DH_C"/>
    <property type="match status" value="1"/>
</dbReference>
<feature type="binding site" evidence="6">
    <location>
        <position position="124"/>
    </location>
    <ligand>
        <name>NAD(+)</name>
        <dbReference type="ChEBI" id="CHEBI:57540"/>
    </ligand>
</feature>
<evidence type="ECO:0000256" key="5">
    <source>
        <dbReference type="ARBA" id="ARBA00023027"/>
    </source>
</evidence>
<comment type="pathway">
    <text evidence="6">Cofactor biosynthesis; NAD(+) biosynthesis; iminoaspartate from L-aspartate (dehydrogenase route): step 1/1.</text>
</comment>
<evidence type="ECO:0000256" key="4">
    <source>
        <dbReference type="ARBA" id="ARBA00023002"/>
    </source>
</evidence>
<accession>A0ABV2Q7M6</accession>
<evidence type="ECO:0000256" key="1">
    <source>
        <dbReference type="ARBA" id="ARBA00008331"/>
    </source>
</evidence>
<proteinExistence type="inferred from homology"/>
<comment type="caution">
    <text evidence="9">The sequence shown here is derived from an EMBL/GenBank/DDBJ whole genome shotgun (WGS) entry which is preliminary data.</text>
</comment>
<gene>
    <name evidence="6" type="primary">nadX</name>
    <name evidence="9" type="ORF">ABIE13_002154</name>
</gene>
<comment type="catalytic activity">
    <reaction evidence="6">
        <text>L-aspartate + NAD(+) + H2O = oxaloacetate + NH4(+) + NADH + H(+)</text>
        <dbReference type="Rhea" id="RHEA:11788"/>
        <dbReference type="ChEBI" id="CHEBI:15377"/>
        <dbReference type="ChEBI" id="CHEBI:15378"/>
        <dbReference type="ChEBI" id="CHEBI:16452"/>
        <dbReference type="ChEBI" id="CHEBI:28938"/>
        <dbReference type="ChEBI" id="CHEBI:29991"/>
        <dbReference type="ChEBI" id="CHEBI:57540"/>
        <dbReference type="ChEBI" id="CHEBI:57945"/>
        <dbReference type="EC" id="1.4.1.21"/>
    </reaction>
</comment>
<dbReference type="PANTHER" id="PTHR31873">
    <property type="entry name" value="L-ASPARTATE DEHYDROGENASE-RELATED"/>
    <property type="match status" value="1"/>
</dbReference>
<dbReference type="EMBL" id="JBEPSH010000004">
    <property type="protein sequence ID" value="MET4577043.1"/>
    <property type="molecule type" value="Genomic_DNA"/>
</dbReference>
<dbReference type="Gene3D" id="3.40.50.720">
    <property type="entry name" value="NAD(P)-binding Rossmann-like Domain"/>
    <property type="match status" value="1"/>
</dbReference>
<dbReference type="PANTHER" id="PTHR31873:SF6">
    <property type="entry name" value="ASPARTATE DEHYDROGENASE DOMAIN-CONTAINING PROTEIN"/>
    <property type="match status" value="1"/>
</dbReference>
<keyword evidence="10" id="KW-1185">Reference proteome</keyword>
<reference evidence="9 10" key="1">
    <citation type="submission" date="2024-06" db="EMBL/GenBank/DDBJ databases">
        <title>Sorghum-associated microbial communities from plants grown in Nebraska, USA.</title>
        <authorList>
            <person name="Schachtman D."/>
        </authorList>
    </citation>
    <scope>NUCLEOTIDE SEQUENCE [LARGE SCALE GENOMIC DNA]</scope>
    <source>
        <strain evidence="9 10">2709</strain>
    </source>
</reference>
<dbReference type="PIRSF" id="PIRSF005227">
    <property type="entry name" value="Asp_dh_NAD_syn"/>
    <property type="match status" value="1"/>
</dbReference>
<dbReference type="HAMAP" id="MF_01265">
    <property type="entry name" value="NadX"/>
    <property type="match status" value="1"/>
</dbReference>
<dbReference type="Proteomes" id="UP001549320">
    <property type="component" value="Unassembled WGS sequence"/>
</dbReference>
<dbReference type="EC" id="1.4.1.21" evidence="6"/>
<comment type="catalytic activity">
    <reaction evidence="6">
        <text>L-aspartate + NADP(+) + H2O = oxaloacetate + NH4(+) + NADPH + H(+)</text>
        <dbReference type="Rhea" id="RHEA:11784"/>
        <dbReference type="ChEBI" id="CHEBI:15377"/>
        <dbReference type="ChEBI" id="CHEBI:15378"/>
        <dbReference type="ChEBI" id="CHEBI:16452"/>
        <dbReference type="ChEBI" id="CHEBI:28938"/>
        <dbReference type="ChEBI" id="CHEBI:29991"/>
        <dbReference type="ChEBI" id="CHEBI:57783"/>
        <dbReference type="ChEBI" id="CHEBI:58349"/>
        <dbReference type="EC" id="1.4.1.21"/>
    </reaction>
</comment>
<feature type="domain" description="Aspartate dehydrogenase" evidence="7">
    <location>
        <begin position="168"/>
        <end position="255"/>
    </location>
</feature>
<feature type="domain" description="Aspartate/homoserine dehydrogenase NAD-binding" evidence="8">
    <location>
        <begin position="9"/>
        <end position="120"/>
    </location>
</feature>
<sequence length="268" mass="28149">MMQSIALIGYGGTAQTVVQELVKEMGTTRSIHVVVRPGKVEQYNAMVPPGVHVIDHLDLLPDHVGLVIETAGHAAVSMYGRLVLSQGRDFGLISSGALADETLLKQLRAAAHESGKRLLVFNGAMAAMDALTSAKAAGLQTVCYTGIKPARAWEGTPAAEQFDLSTLTGPTVIFEGSAREVALAYPKNANVAATVALAGIGMEKTSVRLIADPDALVNRHRLDGTSPLGRFEFETEALPSASNPKTSSSTAYSIVAYLRGGPNALRLA</sequence>
<evidence type="ECO:0000313" key="10">
    <source>
        <dbReference type="Proteomes" id="UP001549320"/>
    </source>
</evidence>
<evidence type="ECO:0000256" key="2">
    <source>
        <dbReference type="ARBA" id="ARBA00022642"/>
    </source>
</evidence>
<dbReference type="Pfam" id="PF03447">
    <property type="entry name" value="NAD_binding_3"/>
    <property type="match status" value="1"/>
</dbReference>
<dbReference type="SUPFAM" id="SSF55347">
    <property type="entry name" value="Glyceraldehyde-3-phosphate dehydrogenase-like, C-terminal domain"/>
    <property type="match status" value="1"/>
</dbReference>
<dbReference type="InterPro" id="IPR005106">
    <property type="entry name" value="Asp/hSer_DH_NAD-bd"/>
</dbReference>
<evidence type="ECO:0000259" key="8">
    <source>
        <dbReference type="Pfam" id="PF03447"/>
    </source>
</evidence>
<comment type="similarity">
    <text evidence="1 6">Belongs to the L-aspartate dehydrogenase family.</text>
</comment>
<dbReference type="SUPFAM" id="SSF51735">
    <property type="entry name" value="NAD(P)-binding Rossmann-fold domains"/>
    <property type="match status" value="1"/>
</dbReference>
<protein>
    <recommendedName>
        <fullName evidence="6">L-aspartate dehydrogenase</fullName>
        <ecNumber evidence="6">1.4.1.21</ecNumber>
    </recommendedName>
</protein>
<organism evidence="9 10">
    <name type="scientific">Ottowia thiooxydans</name>
    <dbReference type="NCBI Taxonomy" id="219182"/>
    <lineage>
        <taxon>Bacteria</taxon>
        <taxon>Pseudomonadati</taxon>
        <taxon>Pseudomonadota</taxon>
        <taxon>Betaproteobacteria</taxon>
        <taxon>Burkholderiales</taxon>
        <taxon>Comamonadaceae</taxon>
        <taxon>Ottowia</taxon>
    </lineage>
</organism>
<dbReference type="GO" id="GO:0033735">
    <property type="term" value="F:aspartate dehydrogenase [NAD(P)+] activity"/>
    <property type="evidence" value="ECO:0007669"/>
    <property type="project" value="UniProtKB-EC"/>
</dbReference>
<comment type="miscellaneous">
    <text evidence="6">The iminoaspartate product is unstable in aqueous solution and can decompose to oxaloacetate and ammonia.</text>
</comment>
<dbReference type="InterPro" id="IPR011182">
    <property type="entry name" value="L-Asp_DH"/>
</dbReference>
<dbReference type="NCBIfam" id="NF009828">
    <property type="entry name" value="PRK13303.1-3"/>
    <property type="match status" value="1"/>
</dbReference>
<evidence type="ECO:0000313" key="9">
    <source>
        <dbReference type="EMBL" id="MET4577043.1"/>
    </source>
</evidence>
<feature type="binding site" evidence="6">
    <location>
        <position position="190"/>
    </location>
    <ligand>
        <name>NAD(+)</name>
        <dbReference type="ChEBI" id="CHEBI:57540"/>
    </ligand>
</feature>
<dbReference type="InterPro" id="IPR020626">
    <property type="entry name" value="Asp_DH_prok"/>
</dbReference>
<feature type="active site" evidence="6">
    <location>
        <position position="220"/>
    </location>
</feature>
<evidence type="ECO:0000259" key="7">
    <source>
        <dbReference type="Pfam" id="PF01958"/>
    </source>
</evidence>
<dbReference type="InterPro" id="IPR036291">
    <property type="entry name" value="NAD(P)-bd_dom_sf"/>
</dbReference>
<keyword evidence="3 6" id="KW-0521">NADP</keyword>
<keyword evidence="5 6" id="KW-0520">NAD</keyword>
<keyword evidence="2 6" id="KW-0662">Pyridine nucleotide biosynthesis</keyword>